<organism evidence="2 3">
    <name type="scientific">Bacillus wiedmannii</name>
    <dbReference type="NCBI Taxonomy" id="1890302"/>
    <lineage>
        <taxon>Bacteria</taxon>
        <taxon>Bacillati</taxon>
        <taxon>Bacillota</taxon>
        <taxon>Bacilli</taxon>
        <taxon>Bacillales</taxon>
        <taxon>Bacillaceae</taxon>
        <taxon>Bacillus</taxon>
        <taxon>Bacillus cereus group</taxon>
    </lineage>
</organism>
<dbReference type="AlphaFoldDB" id="A0A2A8B4E3"/>
<comment type="caution">
    <text evidence="2">The sequence shown here is derived from an EMBL/GenBank/DDBJ whole genome shotgun (WGS) entry which is preliminary data.</text>
</comment>
<accession>A0A2A8B4E3</accession>
<sequence length="77" mass="8416">MTSQKGMAAAGELIRYRFKASREYVLIIVASLLCGRPRKYVPGETAGVSDVQREPEPCTPHANPLTQAQRGRDGVQS</sequence>
<reference evidence="2 3" key="1">
    <citation type="submission" date="2017-09" db="EMBL/GenBank/DDBJ databases">
        <title>Large-scale bioinformatics analysis of Bacillus genomes uncovers conserved roles of natural products in bacterial physiology.</title>
        <authorList>
            <consortium name="Agbiome Team Llc"/>
            <person name="Bleich R.M."/>
            <person name="Grubbs K.J."/>
            <person name="Santa Maria K.C."/>
            <person name="Allen S.E."/>
            <person name="Farag S."/>
            <person name="Shank E.A."/>
            <person name="Bowers A."/>
        </authorList>
    </citation>
    <scope>NUCLEOTIDE SEQUENCE [LARGE SCALE GENOMIC DNA]</scope>
    <source>
        <strain evidence="2 3">AFS010764</strain>
    </source>
</reference>
<evidence type="ECO:0000313" key="2">
    <source>
        <dbReference type="EMBL" id="PEM37022.1"/>
    </source>
</evidence>
<feature type="region of interest" description="Disordered" evidence="1">
    <location>
        <begin position="43"/>
        <end position="77"/>
    </location>
</feature>
<protein>
    <submittedName>
        <fullName evidence="2">Uncharacterized protein</fullName>
    </submittedName>
</protein>
<evidence type="ECO:0000313" key="3">
    <source>
        <dbReference type="Proteomes" id="UP000220621"/>
    </source>
</evidence>
<gene>
    <name evidence="2" type="ORF">CN611_32255</name>
</gene>
<feature type="non-terminal residue" evidence="2">
    <location>
        <position position="77"/>
    </location>
</feature>
<evidence type="ECO:0000256" key="1">
    <source>
        <dbReference type="SAM" id="MobiDB-lite"/>
    </source>
</evidence>
<dbReference type="EMBL" id="NUDL01000297">
    <property type="protein sequence ID" value="PEM37022.1"/>
    <property type="molecule type" value="Genomic_DNA"/>
</dbReference>
<dbReference type="Proteomes" id="UP000220621">
    <property type="component" value="Unassembled WGS sequence"/>
</dbReference>
<name>A0A2A8B4E3_9BACI</name>
<proteinExistence type="predicted"/>